<evidence type="ECO:0000256" key="2">
    <source>
        <dbReference type="ARBA" id="ARBA00006156"/>
    </source>
</evidence>
<evidence type="ECO:0000256" key="4">
    <source>
        <dbReference type="ARBA" id="ARBA00022692"/>
    </source>
</evidence>
<evidence type="ECO:0000256" key="5">
    <source>
        <dbReference type="ARBA" id="ARBA00022989"/>
    </source>
</evidence>
<dbReference type="Pfam" id="PF01313">
    <property type="entry name" value="Bac_export_3"/>
    <property type="match status" value="1"/>
</dbReference>
<dbReference type="PANTHER" id="PTHR34040:SF4">
    <property type="entry name" value="SECRETION SYSTEM APPARATUS PROTEIN SSAS"/>
    <property type="match status" value="1"/>
</dbReference>
<proteinExistence type="inferred from homology"/>
<organism evidence="8 11">
    <name type="scientific">Winslowiella iniecta</name>
    <dbReference type="NCBI Taxonomy" id="1560201"/>
    <lineage>
        <taxon>Bacteria</taxon>
        <taxon>Pseudomonadati</taxon>
        <taxon>Pseudomonadota</taxon>
        <taxon>Gammaproteobacteria</taxon>
        <taxon>Enterobacterales</taxon>
        <taxon>Erwiniaceae</taxon>
        <taxon>Winslowiella</taxon>
    </lineage>
</organism>
<feature type="transmembrane region" description="Helical" evidence="7">
    <location>
        <begin position="12"/>
        <end position="37"/>
    </location>
</feature>
<dbReference type="Proteomes" id="UP000037088">
    <property type="component" value="Unassembled WGS sequence"/>
</dbReference>
<reference evidence="10 11" key="1">
    <citation type="journal article" date="2015" name="Int. J. Syst. Evol. Microbiol.">
        <title>Erwinia iniecta sp. nov., isolated from Russian wheat aphids (Diuraphis noxia).</title>
        <authorList>
            <person name="Campillo T."/>
            <person name="Luna E."/>
            <person name="Portier P."/>
            <person name="Fischer-Le Saux M."/>
            <person name="Lapitan N."/>
            <person name="Tisserat N.A."/>
            <person name="Leach J.E."/>
        </authorList>
    </citation>
    <scope>NUCLEOTIDE SEQUENCE [LARGE SCALE GENOMIC DNA]</scope>
    <source>
        <strain evidence="8 11">B120</strain>
        <strain evidence="9 10">B149</strain>
    </source>
</reference>
<evidence type="ECO:0000256" key="7">
    <source>
        <dbReference type="SAM" id="Phobius"/>
    </source>
</evidence>
<comment type="subcellular location">
    <subcellularLocation>
        <location evidence="1">Cell membrane</location>
        <topology evidence="1">Multi-pass membrane protein</topology>
    </subcellularLocation>
</comment>
<evidence type="ECO:0000256" key="6">
    <source>
        <dbReference type="ARBA" id="ARBA00023136"/>
    </source>
</evidence>
<name>A0A0L7SX78_9GAMM</name>
<dbReference type="EMBL" id="JRXE01000032">
    <property type="protein sequence ID" value="KOC87779.1"/>
    <property type="molecule type" value="Genomic_DNA"/>
</dbReference>
<dbReference type="PRINTS" id="PR00952">
    <property type="entry name" value="TYPE3IMQPROT"/>
</dbReference>
<dbReference type="STRING" id="1560201.NG42_18945"/>
<dbReference type="GO" id="GO:0005886">
    <property type="term" value="C:plasma membrane"/>
    <property type="evidence" value="ECO:0007669"/>
    <property type="project" value="UniProtKB-SubCell"/>
</dbReference>
<keyword evidence="5 7" id="KW-1133">Transmembrane helix</keyword>
<evidence type="ECO:0000313" key="9">
    <source>
        <dbReference type="EMBL" id="KOC90047.1"/>
    </source>
</evidence>
<dbReference type="PATRIC" id="fig|1560201.3.peg.4016"/>
<dbReference type="PIRSF" id="PIRSF004669">
    <property type="entry name" value="FliQ"/>
    <property type="match status" value="1"/>
</dbReference>
<dbReference type="EMBL" id="JRXF01000032">
    <property type="protein sequence ID" value="KOC90047.1"/>
    <property type="molecule type" value="Genomic_DNA"/>
</dbReference>
<sequence length="89" mass="9852">MSEAMITQLATQMMWLVLILSLPVVVVASFVGILVSLMQALTQIQEQTIQFLAKLIAVSITLAVTYSWMGDVILTYAGLAFDQITQMRE</sequence>
<evidence type="ECO:0000313" key="10">
    <source>
        <dbReference type="Proteomes" id="UP000036851"/>
    </source>
</evidence>
<dbReference type="GO" id="GO:0009306">
    <property type="term" value="P:protein secretion"/>
    <property type="evidence" value="ECO:0007669"/>
    <property type="project" value="InterPro"/>
</dbReference>
<keyword evidence="6 7" id="KW-0472">Membrane</keyword>
<dbReference type="PANTHER" id="PTHR34040">
    <property type="entry name" value="FLAGELLAR BIOSYNTHETIC PROTEIN FLIQ"/>
    <property type="match status" value="1"/>
</dbReference>
<evidence type="ECO:0000256" key="3">
    <source>
        <dbReference type="ARBA" id="ARBA00022475"/>
    </source>
</evidence>
<evidence type="ECO:0000256" key="1">
    <source>
        <dbReference type="ARBA" id="ARBA00004651"/>
    </source>
</evidence>
<feature type="transmembrane region" description="Helical" evidence="7">
    <location>
        <begin position="49"/>
        <end position="69"/>
    </location>
</feature>
<dbReference type="RefSeq" id="WP_052902115.1">
    <property type="nucleotide sequence ID" value="NZ_JRXE01000032.1"/>
</dbReference>
<accession>A0A0L7SX78</accession>
<dbReference type="InterPro" id="IPR006306">
    <property type="entry name" value="T3SS_HrpO"/>
</dbReference>
<comment type="caution">
    <text evidence="8">The sequence shown here is derived from an EMBL/GenBank/DDBJ whole genome shotgun (WGS) entry which is preliminary data.</text>
</comment>
<dbReference type="InterPro" id="IPR002191">
    <property type="entry name" value="Bac_export_3"/>
</dbReference>
<protein>
    <submittedName>
        <fullName evidence="8">Type III secretion system protein SsaS</fullName>
    </submittedName>
</protein>
<dbReference type="Proteomes" id="UP000036851">
    <property type="component" value="Unassembled WGS sequence"/>
</dbReference>
<keyword evidence="3" id="KW-1003">Cell membrane</keyword>
<dbReference type="OrthoDB" id="9806440at2"/>
<evidence type="ECO:0000313" key="11">
    <source>
        <dbReference type="Proteomes" id="UP000037088"/>
    </source>
</evidence>
<evidence type="ECO:0000313" key="8">
    <source>
        <dbReference type="EMBL" id="KOC87779.1"/>
    </source>
</evidence>
<dbReference type="NCBIfam" id="TIGR01403">
    <property type="entry name" value="fliQ_rel_III"/>
    <property type="match status" value="1"/>
</dbReference>
<keyword evidence="11" id="KW-1185">Reference proteome</keyword>
<gene>
    <name evidence="8" type="ORF">NG42_18945</name>
    <name evidence="9" type="ORF">NG43_17810</name>
</gene>
<keyword evidence="4 7" id="KW-0812">Transmembrane</keyword>
<dbReference type="AlphaFoldDB" id="A0A0L7SX78"/>
<comment type="similarity">
    <text evidence="2">Belongs to the FliQ/MopD/SpaQ family.</text>
</comment>